<comment type="caution">
    <text evidence="1">The sequence shown here is derived from an EMBL/GenBank/DDBJ whole genome shotgun (WGS) entry which is preliminary data.</text>
</comment>
<proteinExistence type="predicted"/>
<dbReference type="AlphaFoldDB" id="A0A1A7BCV0"/>
<dbReference type="Proteomes" id="UP000092484">
    <property type="component" value="Unassembled WGS sequence"/>
</dbReference>
<dbReference type="InterPro" id="IPR036188">
    <property type="entry name" value="FAD/NAD-bd_sf"/>
</dbReference>
<dbReference type="PATRIC" id="fig|1300349.4.peg.2300"/>
<sequence>MNDFATDYLVVGAGAVGMAFVDTLLDEDPDCHITIVDRHARPGGHWNDAYPFVALHQPSATYGVNSLELCPDRIDTHGHNAGMYPLARHADLLAYYDRLMNERLLPSGRVAYHPLTDYAGGEAGLHHVRPILSGDERAITVRRKLVDATWFQTSVPSTHTPSFAIGEGTRLAIPGDLPGLWKQRGNMPDHYIILGGGKTAMDTGVWLIEAGVDPDRIGWVRPRDSWMFNRRFLQPAHARIEGLLEFQLALVECAAASDSGGEMCEKLGARGVMLRIDPQVTPTMMHYAVISEGEIDLLARIEAVYRQGHVTAIAPGRMTFGDEAVTVPDKTLFIDCTATAVPKAVGDTVRPIFAAESITLQLAQTPFVPYSAALCAFLEANFDTDNERNTLCPPAPLTDTPDTYPYAVMANLMSAGRLGQNEKTNAFNARSRLHPTGPAIAAMMATGDPRLAQLAKVGEAIGANMPSVIKLGMKAKAIHEADPGWGRPSAAAARHEAV</sequence>
<dbReference type="Gene3D" id="3.50.50.60">
    <property type="entry name" value="FAD/NAD(P)-binding domain"/>
    <property type="match status" value="1"/>
</dbReference>
<dbReference type="STRING" id="1300349.I603_2310"/>
<name>A0A1A7BCV0_9SPHN</name>
<organism evidence="1 2">
    <name type="scientific">Erythrobacter dokdonensis DSW-74</name>
    <dbReference type="NCBI Taxonomy" id="1300349"/>
    <lineage>
        <taxon>Bacteria</taxon>
        <taxon>Pseudomonadati</taxon>
        <taxon>Pseudomonadota</taxon>
        <taxon>Alphaproteobacteria</taxon>
        <taxon>Sphingomonadales</taxon>
        <taxon>Erythrobacteraceae</taxon>
        <taxon>Erythrobacter/Porphyrobacter group</taxon>
        <taxon>Erythrobacter</taxon>
    </lineage>
</organism>
<protein>
    <submittedName>
        <fullName evidence="1">Uncharacterized protein</fullName>
    </submittedName>
</protein>
<keyword evidence="2" id="KW-1185">Reference proteome</keyword>
<reference evidence="1 2" key="1">
    <citation type="submission" date="2016-06" db="EMBL/GenBank/DDBJ databases">
        <title>Genome sequence of Porphyrobacter dokdonensis DSW-74.</title>
        <authorList>
            <person name="Kim J.F."/>
            <person name="Song J.Y."/>
        </authorList>
    </citation>
    <scope>NUCLEOTIDE SEQUENCE [LARGE SCALE GENOMIC DNA]</scope>
    <source>
        <strain evidence="1 2">DSW-74</strain>
    </source>
</reference>
<accession>A0A1A7BCV0</accession>
<evidence type="ECO:0000313" key="2">
    <source>
        <dbReference type="Proteomes" id="UP000092484"/>
    </source>
</evidence>
<dbReference type="RefSeq" id="WP_068865164.1">
    <property type="nucleotide sequence ID" value="NZ_LZYB01000006.1"/>
</dbReference>
<dbReference type="Pfam" id="PF13450">
    <property type="entry name" value="NAD_binding_8"/>
    <property type="match status" value="1"/>
</dbReference>
<dbReference type="EMBL" id="LZYB01000006">
    <property type="protein sequence ID" value="OBV10348.1"/>
    <property type="molecule type" value="Genomic_DNA"/>
</dbReference>
<dbReference type="SUPFAM" id="SSF51905">
    <property type="entry name" value="FAD/NAD(P)-binding domain"/>
    <property type="match status" value="1"/>
</dbReference>
<evidence type="ECO:0000313" key="1">
    <source>
        <dbReference type="EMBL" id="OBV10348.1"/>
    </source>
</evidence>
<gene>
    <name evidence="1" type="ORF">I603_2310</name>
</gene>